<evidence type="ECO:0000313" key="2">
    <source>
        <dbReference type="Proteomes" id="UP001208041"/>
    </source>
</evidence>
<organism evidence="1 2">
    <name type="scientific">Halocynthiibacter halioticoli</name>
    <dbReference type="NCBI Taxonomy" id="2986804"/>
    <lineage>
        <taxon>Bacteria</taxon>
        <taxon>Pseudomonadati</taxon>
        <taxon>Pseudomonadota</taxon>
        <taxon>Alphaproteobacteria</taxon>
        <taxon>Rhodobacterales</taxon>
        <taxon>Paracoccaceae</taxon>
        <taxon>Halocynthiibacter</taxon>
    </lineage>
</organism>
<sequence length="66" mass="7793">MLHMSYLLFMAKNTVYHIKKLVNLTEEQAERIADYRFSERINSENEAIRRLIELGLQAHSVEKKDG</sequence>
<reference evidence="1" key="1">
    <citation type="submission" date="2022-10" db="EMBL/GenBank/DDBJ databases">
        <authorList>
            <person name="Yue Y."/>
        </authorList>
    </citation>
    <scope>NUCLEOTIDE SEQUENCE</scope>
    <source>
        <strain evidence="1">Z654</strain>
    </source>
</reference>
<dbReference type="Proteomes" id="UP001208041">
    <property type="component" value="Unassembled WGS sequence"/>
</dbReference>
<gene>
    <name evidence="1" type="ORF">OH136_12615</name>
</gene>
<evidence type="ECO:0000313" key="1">
    <source>
        <dbReference type="EMBL" id="MCV6825399.1"/>
    </source>
</evidence>
<dbReference type="AlphaFoldDB" id="A0AAE3J0H1"/>
<comment type="caution">
    <text evidence="1">The sequence shown here is derived from an EMBL/GenBank/DDBJ whole genome shotgun (WGS) entry which is preliminary data.</text>
</comment>
<keyword evidence="2" id="KW-1185">Reference proteome</keyword>
<dbReference type="RefSeq" id="WP_263954274.1">
    <property type="nucleotide sequence ID" value="NZ_JAOYFC010000002.1"/>
</dbReference>
<proteinExistence type="predicted"/>
<dbReference type="EMBL" id="JAOYFC010000002">
    <property type="protein sequence ID" value="MCV6825399.1"/>
    <property type="molecule type" value="Genomic_DNA"/>
</dbReference>
<name>A0AAE3J0H1_9RHOB</name>
<protein>
    <submittedName>
        <fullName evidence="1">Uncharacterized protein</fullName>
    </submittedName>
</protein>
<accession>A0AAE3J0H1</accession>